<evidence type="ECO:0000313" key="1">
    <source>
        <dbReference type="EMBL" id="TYK58722.1"/>
    </source>
</evidence>
<dbReference type="RefSeq" id="WP_143508474.1">
    <property type="nucleotide sequence ID" value="NZ_MSDH01000031.1"/>
</dbReference>
<organism evidence="1 2">
    <name type="scientific">Pseudomonas synxantha</name>
    <dbReference type="NCBI Taxonomy" id="47883"/>
    <lineage>
        <taxon>Bacteria</taxon>
        <taxon>Pseudomonadati</taxon>
        <taxon>Pseudomonadota</taxon>
        <taxon>Gammaproteobacteria</taxon>
        <taxon>Pseudomonadales</taxon>
        <taxon>Pseudomonadaceae</taxon>
        <taxon>Pseudomonas</taxon>
    </lineage>
</organism>
<comment type="caution">
    <text evidence="1">The sequence shown here is derived from an EMBL/GenBank/DDBJ whole genome shotgun (WGS) entry which is preliminary data.</text>
</comment>
<name>A0A5D3GED1_9PSED</name>
<dbReference type="AlphaFoldDB" id="A0A5D3GED1"/>
<protein>
    <submittedName>
        <fullName evidence="1">Uncharacterized protein</fullName>
    </submittedName>
</protein>
<proteinExistence type="predicted"/>
<gene>
    <name evidence="1" type="ORF">FXO26_07965</name>
</gene>
<reference evidence="1 2" key="2">
    <citation type="submission" date="2019-08" db="EMBL/GenBank/DDBJ databases">
        <authorList>
            <person name="Brilhante M."/>
            <person name="Perreten V."/>
        </authorList>
    </citation>
    <scope>NUCLEOTIDE SEQUENCE [LARGE SCALE GENOMIC DNA]</scope>
    <source>
        <strain evidence="1 2">MCP106</strain>
    </source>
</reference>
<dbReference type="Proteomes" id="UP000324029">
    <property type="component" value="Unassembled WGS sequence"/>
</dbReference>
<sequence length="325" mass="37864">MSTISQVPTLPFSVPYFPTRAGGRPDHDVYRPNYPSAAPHYHACTHEHRADVSDYRPDRYFPEMHRARDYYPDRRISDMQPDWDYRPGRDLPQMRRDWDYLPERRVPDMRRDWNYPTDRYADQRPSYLVSPRLADEFAPINQHWNPAVKALDKLIDTLPQAMIRMDMDITTKDLLGGKYGPLSPSITKELGKLDEHRDYRMVTQFNGYALTYLWAPVDGGRPVFIEQPENGYMTPTSGTDLLKLLNSNSEAQQFKDYGVTAKDLKNGKYGKLSPEIQKSLSNLEHDKNYSLIELFKIDNENTTLAWRDKSTGKIEEIGQYNIVYG</sequence>
<reference evidence="1 2" key="1">
    <citation type="submission" date="2019-08" db="EMBL/GenBank/DDBJ databases">
        <title>Subclass B2 metallo-beta lactamase from Pseudomonas synxantha.</title>
        <authorList>
            <person name="Poirel L."/>
            <person name="Palmieri M."/>
            <person name="Masseron A."/>
            <person name="Perreten V."/>
            <person name="Nordman P."/>
        </authorList>
    </citation>
    <scope>NUCLEOTIDE SEQUENCE [LARGE SCALE GENOMIC DNA]</scope>
    <source>
        <strain evidence="1 2">MCP106</strain>
    </source>
</reference>
<accession>A0A5D3GED1</accession>
<evidence type="ECO:0000313" key="2">
    <source>
        <dbReference type="Proteomes" id="UP000324029"/>
    </source>
</evidence>
<dbReference type="EMBL" id="VSRO01000003">
    <property type="protein sequence ID" value="TYK58722.1"/>
    <property type="molecule type" value="Genomic_DNA"/>
</dbReference>